<keyword evidence="4 5" id="KW-0239">DNA-directed DNA polymerase</keyword>
<comment type="function">
    <text evidence="5">Poorly processive, error-prone DNA polymerase involved in untargeted mutagenesis. Copies undamaged DNA at stalled replication forks, which arise in vivo from mismatched or misaligned primer ends. These misaligned primers can be extended by PolIV. Exhibits no 3'-5' exonuclease (proofreading) activity. May be involved in translesional synthesis, in conjunction with the beta clamp from PolIII.</text>
</comment>
<dbReference type="InterPro" id="IPR001126">
    <property type="entry name" value="UmuC"/>
</dbReference>
<dbReference type="NCBIfam" id="NF002677">
    <property type="entry name" value="PRK02406.1"/>
    <property type="match status" value="1"/>
</dbReference>
<dbReference type="Pfam" id="PF00817">
    <property type="entry name" value="IMS"/>
    <property type="match status" value="1"/>
</dbReference>
<keyword evidence="2 5" id="KW-0515">Mutator protein</keyword>
<dbReference type="InterPro" id="IPR043502">
    <property type="entry name" value="DNA/RNA_pol_sf"/>
</dbReference>
<feature type="coiled-coil region" evidence="6">
    <location>
        <begin position="253"/>
        <end position="280"/>
    </location>
</feature>
<organism evidence="8 9">
    <name type="scientific">Thorsellia kenyensis</name>
    <dbReference type="NCBI Taxonomy" id="1549888"/>
    <lineage>
        <taxon>Bacteria</taxon>
        <taxon>Pseudomonadati</taxon>
        <taxon>Pseudomonadota</taxon>
        <taxon>Gammaproteobacteria</taxon>
        <taxon>Enterobacterales</taxon>
        <taxon>Thorselliaceae</taxon>
        <taxon>Thorsellia</taxon>
    </lineage>
</organism>
<dbReference type="PROSITE" id="PS50173">
    <property type="entry name" value="UMUC"/>
    <property type="match status" value="1"/>
</dbReference>
<dbReference type="Gene3D" id="3.30.1490.100">
    <property type="entry name" value="DNA polymerase, Y-family, little finger domain"/>
    <property type="match status" value="1"/>
</dbReference>
<dbReference type="PANTHER" id="PTHR11076">
    <property type="entry name" value="DNA REPAIR POLYMERASE UMUC / TRANSFERASE FAMILY MEMBER"/>
    <property type="match status" value="1"/>
</dbReference>
<dbReference type="Proteomes" id="UP001589758">
    <property type="component" value="Unassembled WGS sequence"/>
</dbReference>
<dbReference type="EMBL" id="JBHLXE010000033">
    <property type="protein sequence ID" value="MFC0179107.1"/>
    <property type="molecule type" value="Genomic_DNA"/>
</dbReference>
<comment type="catalytic activity">
    <reaction evidence="5">
        <text>DNA(n) + a 2'-deoxyribonucleoside 5'-triphosphate = DNA(n+1) + diphosphate</text>
        <dbReference type="Rhea" id="RHEA:22508"/>
        <dbReference type="Rhea" id="RHEA-COMP:17339"/>
        <dbReference type="Rhea" id="RHEA-COMP:17340"/>
        <dbReference type="ChEBI" id="CHEBI:33019"/>
        <dbReference type="ChEBI" id="CHEBI:61560"/>
        <dbReference type="ChEBI" id="CHEBI:173112"/>
        <dbReference type="EC" id="2.7.7.7"/>
    </reaction>
</comment>
<dbReference type="CDD" id="cd03586">
    <property type="entry name" value="PolY_Pol_IV_kappa"/>
    <property type="match status" value="1"/>
</dbReference>
<comment type="subunit">
    <text evidence="5">Monomer.</text>
</comment>
<comment type="caution">
    <text evidence="8">The sequence shown here is derived from an EMBL/GenBank/DDBJ whole genome shotgun (WGS) entry which is preliminary data.</text>
</comment>
<dbReference type="InterPro" id="IPR022880">
    <property type="entry name" value="DNApol_IV"/>
</dbReference>
<dbReference type="InterPro" id="IPR036775">
    <property type="entry name" value="DNA_pol_Y-fam_lit_finger_sf"/>
</dbReference>
<comment type="subcellular location">
    <subcellularLocation>
        <location evidence="5">Cytoplasm</location>
    </subcellularLocation>
</comment>
<evidence type="ECO:0000313" key="9">
    <source>
        <dbReference type="Proteomes" id="UP001589758"/>
    </source>
</evidence>
<protein>
    <recommendedName>
        <fullName evidence="5">DNA polymerase IV</fullName>
        <shortName evidence="5">Pol IV</shortName>
        <ecNumber evidence="5">2.7.7.7</ecNumber>
    </recommendedName>
</protein>
<dbReference type="Pfam" id="PF11799">
    <property type="entry name" value="IMS_C"/>
    <property type="match status" value="1"/>
</dbReference>
<dbReference type="EC" id="2.7.7.7" evidence="5"/>
<reference evidence="8 9" key="1">
    <citation type="submission" date="2024-09" db="EMBL/GenBank/DDBJ databases">
        <authorList>
            <person name="Sun Q."/>
            <person name="Mori K."/>
        </authorList>
    </citation>
    <scope>NUCLEOTIDE SEQUENCE [LARGE SCALE GENOMIC DNA]</scope>
    <source>
        <strain evidence="8 9">CCM 8545</strain>
    </source>
</reference>
<keyword evidence="5 8" id="KW-0808">Transferase</keyword>
<keyword evidence="5" id="KW-0460">Magnesium</keyword>
<evidence type="ECO:0000313" key="8">
    <source>
        <dbReference type="EMBL" id="MFC0179107.1"/>
    </source>
</evidence>
<keyword evidence="5" id="KW-0234">DNA repair</keyword>
<feature type="site" description="Substrate discrimination" evidence="5">
    <location>
        <position position="13"/>
    </location>
</feature>
<dbReference type="PANTHER" id="PTHR11076:SF33">
    <property type="entry name" value="DNA POLYMERASE KAPPA"/>
    <property type="match status" value="1"/>
</dbReference>
<dbReference type="InterPro" id="IPR043128">
    <property type="entry name" value="Rev_trsase/Diguanyl_cyclase"/>
</dbReference>
<keyword evidence="5" id="KW-0227">DNA damage</keyword>
<feature type="binding site" evidence="5">
    <location>
        <position position="103"/>
    </location>
    <ligand>
        <name>Mg(2+)</name>
        <dbReference type="ChEBI" id="CHEBI:18420"/>
    </ligand>
</feature>
<keyword evidence="9" id="KW-1185">Reference proteome</keyword>
<keyword evidence="5" id="KW-0963">Cytoplasm</keyword>
<keyword evidence="5 8" id="KW-0548">Nucleotidyltransferase</keyword>
<comment type="similarity">
    <text evidence="1 5">Belongs to the DNA polymerase type-Y family.</text>
</comment>
<dbReference type="Gene3D" id="1.10.150.20">
    <property type="entry name" value="5' to 3' exonuclease, C-terminal subdomain"/>
    <property type="match status" value="1"/>
</dbReference>
<evidence type="ECO:0000256" key="6">
    <source>
        <dbReference type="SAM" id="Coils"/>
    </source>
</evidence>
<evidence type="ECO:0000256" key="1">
    <source>
        <dbReference type="ARBA" id="ARBA00010945"/>
    </source>
</evidence>
<keyword evidence="5" id="KW-0479">Metal-binding</keyword>
<sequence length="354" mass="40106">MYKYIHIDMDCFFAAVEMRDNPKLATIPLAIGGQADRRGVICTANYEARKFGVRSAMSTAKALQLCPKLTVLPPRHSYYKEISSKINEIYKRYTSLIEPVSLDEAYLDVTDNTEFNGSATYIAQDIRRAIQKEIGLTASAGVAPLMFLAKIASDINKPNGIFTLAPTDVPAFIEQLELKKIPGVGKVTQKKLADLKLYTCADLKNVGKDKIITLLGKFGHTLLNYAEGKEARRVNTNRITKSISVETTFNINFHQIDQAKQKLDEQLVELEKRISENKKQQYIQKIQVKVKFDDFKQTTLEVSQISLSKSKIHELFDFIWVHRREQRGIRMIGVGVALKDENNLAKEQLSLFLD</sequence>
<evidence type="ECO:0000256" key="5">
    <source>
        <dbReference type="HAMAP-Rule" id="MF_01113"/>
    </source>
</evidence>
<dbReference type="InterPro" id="IPR050116">
    <property type="entry name" value="DNA_polymerase-Y"/>
</dbReference>
<accession>A0ABV6C822</accession>
<feature type="active site" evidence="5">
    <location>
        <position position="104"/>
    </location>
</feature>
<dbReference type="InterPro" id="IPR017961">
    <property type="entry name" value="DNA_pol_Y-fam_little_finger"/>
</dbReference>
<dbReference type="Pfam" id="PF11798">
    <property type="entry name" value="IMS_HHH"/>
    <property type="match status" value="1"/>
</dbReference>
<evidence type="ECO:0000256" key="3">
    <source>
        <dbReference type="ARBA" id="ARBA00022705"/>
    </source>
</evidence>
<dbReference type="HAMAP" id="MF_01113">
    <property type="entry name" value="DNApol_IV"/>
    <property type="match status" value="1"/>
</dbReference>
<evidence type="ECO:0000256" key="2">
    <source>
        <dbReference type="ARBA" id="ARBA00022457"/>
    </source>
</evidence>
<dbReference type="SUPFAM" id="SSF56672">
    <property type="entry name" value="DNA/RNA polymerases"/>
    <property type="match status" value="1"/>
</dbReference>
<dbReference type="Gene3D" id="3.30.70.270">
    <property type="match status" value="1"/>
</dbReference>
<proteinExistence type="inferred from homology"/>
<feature type="domain" description="UmuC" evidence="7">
    <location>
        <begin position="4"/>
        <end position="185"/>
    </location>
</feature>
<evidence type="ECO:0000256" key="4">
    <source>
        <dbReference type="ARBA" id="ARBA00022932"/>
    </source>
</evidence>
<dbReference type="Gene3D" id="3.40.1170.60">
    <property type="match status" value="1"/>
</dbReference>
<feature type="binding site" evidence="5">
    <location>
        <position position="8"/>
    </location>
    <ligand>
        <name>Mg(2+)</name>
        <dbReference type="ChEBI" id="CHEBI:18420"/>
    </ligand>
</feature>
<comment type="cofactor">
    <cofactor evidence="5">
        <name>Mg(2+)</name>
        <dbReference type="ChEBI" id="CHEBI:18420"/>
    </cofactor>
    <text evidence="5">Binds 2 magnesium ions per subunit.</text>
</comment>
<evidence type="ECO:0000259" key="7">
    <source>
        <dbReference type="PROSITE" id="PS50173"/>
    </source>
</evidence>
<dbReference type="RefSeq" id="WP_385876250.1">
    <property type="nucleotide sequence ID" value="NZ_JBHLXE010000033.1"/>
</dbReference>
<keyword evidence="6" id="KW-0175">Coiled coil</keyword>
<name>A0ABV6C822_9GAMM</name>
<gene>
    <name evidence="5 8" type="primary">dinB</name>
    <name evidence="8" type="ORF">ACFFIT_03180</name>
</gene>
<keyword evidence="3 5" id="KW-0235">DNA replication</keyword>
<dbReference type="GO" id="GO:0003887">
    <property type="term" value="F:DNA-directed DNA polymerase activity"/>
    <property type="evidence" value="ECO:0007669"/>
    <property type="project" value="UniProtKB-EC"/>
</dbReference>
<dbReference type="InterPro" id="IPR024728">
    <property type="entry name" value="PolY_HhH_motif"/>
</dbReference>
<keyword evidence="5" id="KW-0238">DNA-binding</keyword>
<dbReference type="SUPFAM" id="SSF100879">
    <property type="entry name" value="Lesion bypass DNA polymerase (Y-family), little finger domain"/>
    <property type="match status" value="1"/>
</dbReference>